<dbReference type="Proteomes" id="UP001054889">
    <property type="component" value="Unassembled WGS sequence"/>
</dbReference>
<reference evidence="1" key="2">
    <citation type="submission" date="2021-12" db="EMBL/GenBank/DDBJ databases">
        <title>Resequencing data analysis of finger millet.</title>
        <authorList>
            <person name="Hatakeyama M."/>
            <person name="Aluri S."/>
            <person name="Balachadran M.T."/>
            <person name="Sivarajan S.R."/>
            <person name="Poveda L."/>
            <person name="Shimizu-Inatsugi R."/>
            <person name="Schlapbach R."/>
            <person name="Sreeman S.M."/>
            <person name="Shimizu K.K."/>
        </authorList>
    </citation>
    <scope>NUCLEOTIDE SEQUENCE</scope>
</reference>
<dbReference type="AlphaFoldDB" id="A0AAV5E9J2"/>
<protein>
    <submittedName>
        <fullName evidence="1">Uncharacterized protein</fullName>
    </submittedName>
</protein>
<gene>
    <name evidence="1" type="primary">gb06459</name>
    <name evidence="1" type="ORF">PR202_gb06459</name>
</gene>
<proteinExistence type="predicted"/>
<organism evidence="1 2">
    <name type="scientific">Eleusine coracana subsp. coracana</name>
    <dbReference type="NCBI Taxonomy" id="191504"/>
    <lineage>
        <taxon>Eukaryota</taxon>
        <taxon>Viridiplantae</taxon>
        <taxon>Streptophyta</taxon>
        <taxon>Embryophyta</taxon>
        <taxon>Tracheophyta</taxon>
        <taxon>Spermatophyta</taxon>
        <taxon>Magnoliopsida</taxon>
        <taxon>Liliopsida</taxon>
        <taxon>Poales</taxon>
        <taxon>Poaceae</taxon>
        <taxon>PACMAD clade</taxon>
        <taxon>Chloridoideae</taxon>
        <taxon>Cynodonteae</taxon>
        <taxon>Eleusininae</taxon>
        <taxon>Eleusine</taxon>
    </lineage>
</organism>
<sequence>MFFLKEELHPAVPADATGHISWCPGGKPTLYQNVATSLTFDNRSNHRQHLMVEWTNEIAWSLSRSCRDQGGDDDSGVSRWINPAE</sequence>
<dbReference type="EMBL" id="BQKI01000074">
    <property type="protein sequence ID" value="GJN19211.1"/>
    <property type="molecule type" value="Genomic_DNA"/>
</dbReference>
<keyword evidence="2" id="KW-1185">Reference proteome</keyword>
<accession>A0AAV5E9J2</accession>
<evidence type="ECO:0000313" key="2">
    <source>
        <dbReference type="Proteomes" id="UP001054889"/>
    </source>
</evidence>
<comment type="caution">
    <text evidence="1">The sequence shown here is derived from an EMBL/GenBank/DDBJ whole genome shotgun (WGS) entry which is preliminary data.</text>
</comment>
<evidence type="ECO:0000313" key="1">
    <source>
        <dbReference type="EMBL" id="GJN19211.1"/>
    </source>
</evidence>
<reference evidence="1" key="1">
    <citation type="journal article" date="2018" name="DNA Res.">
        <title>Multiple hybrid de novo genome assembly of finger millet, an orphan allotetraploid crop.</title>
        <authorList>
            <person name="Hatakeyama M."/>
            <person name="Aluri S."/>
            <person name="Balachadran M.T."/>
            <person name="Sivarajan S.R."/>
            <person name="Patrignani A."/>
            <person name="Gruter S."/>
            <person name="Poveda L."/>
            <person name="Shimizu-Inatsugi R."/>
            <person name="Baeten J."/>
            <person name="Francoijs K.J."/>
            <person name="Nataraja K.N."/>
            <person name="Reddy Y.A.N."/>
            <person name="Phadnis S."/>
            <person name="Ravikumar R.L."/>
            <person name="Schlapbach R."/>
            <person name="Sreeman S.M."/>
            <person name="Shimizu K.K."/>
        </authorList>
    </citation>
    <scope>NUCLEOTIDE SEQUENCE</scope>
</reference>
<name>A0AAV5E9J2_ELECO</name>